<sequence length="388" mass="42107">MEGAVRVSWKRWLAAAAVMGTSPAALAGTVVEPRAQVSLEERYDDDFRLNAAGVTGGQLMTKVTPRLGLDLKDPTLKLESYYAADLLMRHGSGRVTLDHRGAMSVRKQLSRRLRVEASGSIYRVTDPASLPRDSVARSTDPVLYGQSRVYVSGRLSRQVDLGAGYAFEGVRVQVAGSDAGFVHTPFAELWLRTTRRLSLGLEYRYQGFLFGDNFQQAHGVFGALRYRLSRQTTFTARGGPVSFTAGDGTGGLIPRVKLELLHEAGPFDLGLVAGHDLVGASGFTNALWADYAGLVLNRHFSDRVSVYGVASFFRNGRAPGEGAFTWDGGARVAQGYALGAGLEFKINRYVSMQTAVDRIAQVGVDEEVAAGMNLTRNVAAIRLHMKAW</sequence>
<gene>
    <name evidence="2" type="ORF">ATI61_101259</name>
</gene>
<organism evidence="2 3">
    <name type="scientific">Archangium gephyra</name>
    <dbReference type="NCBI Taxonomy" id="48"/>
    <lineage>
        <taxon>Bacteria</taxon>
        <taxon>Pseudomonadati</taxon>
        <taxon>Myxococcota</taxon>
        <taxon>Myxococcia</taxon>
        <taxon>Myxococcales</taxon>
        <taxon>Cystobacterineae</taxon>
        <taxon>Archangiaceae</taxon>
        <taxon>Archangium</taxon>
    </lineage>
</organism>
<dbReference type="SUPFAM" id="SSF56935">
    <property type="entry name" value="Porins"/>
    <property type="match status" value="1"/>
</dbReference>
<dbReference type="EMBL" id="QUMU01000001">
    <property type="protein sequence ID" value="REG37279.1"/>
    <property type="molecule type" value="Genomic_DNA"/>
</dbReference>
<evidence type="ECO:0000313" key="2">
    <source>
        <dbReference type="EMBL" id="REG37279.1"/>
    </source>
</evidence>
<protein>
    <submittedName>
        <fullName evidence="2">Uncharacterized protein</fullName>
    </submittedName>
</protein>
<dbReference type="Proteomes" id="UP000256345">
    <property type="component" value="Unassembled WGS sequence"/>
</dbReference>
<reference evidence="2 3" key="1">
    <citation type="submission" date="2018-08" db="EMBL/GenBank/DDBJ databases">
        <title>Genomic Encyclopedia of Archaeal and Bacterial Type Strains, Phase II (KMG-II): from individual species to whole genera.</title>
        <authorList>
            <person name="Goeker M."/>
        </authorList>
    </citation>
    <scope>NUCLEOTIDE SEQUENCE [LARGE SCALE GENOMIC DNA]</scope>
    <source>
        <strain evidence="2 3">DSM 2261</strain>
    </source>
</reference>
<feature type="chain" id="PRO_5046838613" evidence="1">
    <location>
        <begin position="28"/>
        <end position="388"/>
    </location>
</feature>
<evidence type="ECO:0000256" key="1">
    <source>
        <dbReference type="SAM" id="SignalP"/>
    </source>
</evidence>
<evidence type="ECO:0000313" key="3">
    <source>
        <dbReference type="Proteomes" id="UP000256345"/>
    </source>
</evidence>
<keyword evidence="1" id="KW-0732">Signal</keyword>
<keyword evidence="3" id="KW-1185">Reference proteome</keyword>
<comment type="caution">
    <text evidence="2">The sequence shown here is derived from an EMBL/GenBank/DDBJ whole genome shotgun (WGS) entry which is preliminary data.</text>
</comment>
<feature type="signal peptide" evidence="1">
    <location>
        <begin position="1"/>
        <end position="27"/>
    </location>
</feature>
<proteinExistence type="predicted"/>
<name>A0ABX9KAT2_9BACT</name>
<accession>A0ABX9KAT2</accession>